<proteinExistence type="inferred from homology"/>
<evidence type="ECO:0000313" key="3">
    <source>
        <dbReference type="EMBL" id="MDS0223587.1"/>
    </source>
</evidence>
<evidence type="ECO:0000313" key="4">
    <source>
        <dbReference type="Proteomes" id="UP001253439"/>
    </source>
</evidence>
<gene>
    <name evidence="3" type="ORF">NDI54_19790</name>
</gene>
<dbReference type="RefSeq" id="WP_310898117.1">
    <property type="nucleotide sequence ID" value="NZ_JAMQOM010000018.1"/>
</dbReference>
<dbReference type="PANTHER" id="PTHR46268:SF6">
    <property type="entry name" value="UNIVERSAL STRESS PROTEIN UP12"/>
    <property type="match status" value="1"/>
</dbReference>
<organism evidence="3 4">
    <name type="scientific">Haloarcula terrestris</name>
    <dbReference type="NCBI Taxonomy" id="2950533"/>
    <lineage>
        <taxon>Archaea</taxon>
        <taxon>Methanobacteriati</taxon>
        <taxon>Methanobacteriota</taxon>
        <taxon>Stenosarchaea group</taxon>
        <taxon>Halobacteria</taxon>
        <taxon>Halobacteriales</taxon>
        <taxon>Haloarculaceae</taxon>
        <taxon>Haloarcula</taxon>
    </lineage>
</organism>
<reference evidence="3 4" key="1">
    <citation type="submission" date="2022-06" db="EMBL/GenBank/DDBJ databases">
        <title>Haloarcula sp. a new haloarchaeum isolate from saline soil.</title>
        <authorList>
            <person name="Strakova D."/>
            <person name="Galisteo C."/>
            <person name="Sanchez-Porro C."/>
            <person name="Ventosa A."/>
        </authorList>
    </citation>
    <scope>NUCLEOTIDE SEQUENCE [LARGE SCALE GENOMIC DNA]</scope>
    <source>
        <strain evidence="3 4">S1AR25-5A</strain>
    </source>
</reference>
<dbReference type="InterPro" id="IPR006016">
    <property type="entry name" value="UspA"/>
</dbReference>
<protein>
    <submittedName>
        <fullName evidence="3">Universal stress protein</fullName>
    </submittedName>
</protein>
<dbReference type="InterPro" id="IPR014729">
    <property type="entry name" value="Rossmann-like_a/b/a_fold"/>
</dbReference>
<dbReference type="CDD" id="cd00293">
    <property type="entry name" value="USP-like"/>
    <property type="match status" value="1"/>
</dbReference>
<dbReference type="PANTHER" id="PTHR46268">
    <property type="entry name" value="STRESS RESPONSE PROTEIN NHAX"/>
    <property type="match status" value="1"/>
</dbReference>
<dbReference type="Pfam" id="PF00582">
    <property type="entry name" value="Usp"/>
    <property type="match status" value="1"/>
</dbReference>
<accession>A0AAE4F0V3</accession>
<dbReference type="AlphaFoldDB" id="A0AAE4F0V3"/>
<comment type="similarity">
    <text evidence="1">Belongs to the universal stress protein A family.</text>
</comment>
<name>A0AAE4F0V3_9EURY</name>
<dbReference type="SUPFAM" id="SSF52402">
    <property type="entry name" value="Adenine nucleotide alpha hydrolases-like"/>
    <property type="match status" value="1"/>
</dbReference>
<sequence>MSNSVDNVLLAVGKNDRDHVERLLDAVIAVAKPADATVYLLHVFTNDEYEQLMDDLDLDPTSGALQPDELASRHDSIKTPAVKLSELGIDYETRGVVGNPDTEVVRIADELDIDQLFIGGAGRTPTGKAVFGDHAQQILLNANCPVTYIQRE</sequence>
<feature type="domain" description="UspA" evidence="2">
    <location>
        <begin position="6"/>
        <end position="147"/>
    </location>
</feature>
<evidence type="ECO:0000259" key="2">
    <source>
        <dbReference type="Pfam" id="PF00582"/>
    </source>
</evidence>
<dbReference type="Proteomes" id="UP001253439">
    <property type="component" value="Unassembled WGS sequence"/>
</dbReference>
<keyword evidence="4" id="KW-1185">Reference proteome</keyword>
<evidence type="ECO:0000256" key="1">
    <source>
        <dbReference type="ARBA" id="ARBA00008791"/>
    </source>
</evidence>
<comment type="caution">
    <text evidence="3">The sequence shown here is derived from an EMBL/GenBank/DDBJ whole genome shotgun (WGS) entry which is preliminary data.</text>
</comment>
<dbReference type="Gene3D" id="3.40.50.620">
    <property type="entry name" value="HUPs"/>
    <property type="match status" value="1"/>
</dbReference>
<dbReference type="EMBL" id="JAMQOM010000018">
    <property type="protein sequence ID" value="MDS0223587.1"/>
    <property type="molecule type" value="Genomic_DNA"/>
</dbReference>